<organism evidence="9 10">
    <name type="scientific">Caminibacter mediatlanticus TB-2</name>
    <dbReference type="NCBI Taxonomy" id="391592"/>
    <lineage>
        <taxon>Bacteria</taxon>
        <taxon>Pseudomonadati</taxon>
        <taxon>Campylobacterota</taxon>
        <taxon>Epsilonproteobacteria</taxon>
        <taxon>Nautiliales</taxon>
        <taxon>Nautiliaceae</taxon>
        <taxon>Caminibacter</taxon>
    </lineage>
</organism>
<dbReference type="AlphaFoldDB" id="A0AAI9AH66"/>
<dbReference type="Pfam" id="PF01641">
    <property type="entry name" value="SelR"/>
    <property type="match status" value="1"/>
</dbReference>
<evidence type="ECO:0000313" key="9">
    <source>
        <dbReference type="EMBL" id="EDM24131.1"/>
    </source>
</evidence>
<proteinExistence type="inferred from homology"/>
<evidence type="ECO:0000256" key="7">
    <source>
        <dbReference type="ARBA" id="ARBA00048488"/>
    </source>
</evidence>
<dbReference type="PANTHER" id="PTHR10173">
    <property type="entry name" value="METHIONINE SULFOXIDE REDUCTASE"/>
    <property type="match status" value="1"/>
</dbReference>
<evidence type="ECO:0000256" key="3">
    <source>
        <dbReference type="ARBA" id="ARBA00012499"/>
    </source>
</evidence>
<dbReference type="EMBL" id="ABCJ01000001">
    <property type="protein sequence ID" value="EDM24131.1"/>
    <property type="molecule type" value="Genomic_DNA"/>
</dbReference>
<gene>
    <name evidence="9" type="ORF">CMTB2_01408</name>
</gene>
<evidence type="ECO:0000256" key="5">
    <source>
        <dbReference type="ARBA" id="ARBA00022833"/>
    </source>
</evidence>
<keyword evidence="6" id="KW-0560">Oxidoreductase</keyword>
<comment type="catalytic activity">
    <reaction evidence="7">
        <text>L-methionyl-[protein] + [thioredoxin]-disulfide + H2O = L-methionyl-(R)-S-oxide-[protein] + [thioredoxin]-dithiol</text>
        <dbReference type="Rhea" id="RHEA:24164"/>
        <dbReference type="Rhea" id="RHEA-COMP:10698"/>
        <dbReference type="Rhea" id="RHEA-COMP:10700"/>
        <dbReference type="Rhea" id="RHEA-COMP:12313"/>
        <dbReference type="Rhea" id="RHEA-COMP:12314"/>
        <dbReference type="ChEBI" id="CHEBI:15377"/>
        <dbReference type="ChEBI" id="CHEBI:16044"/>
        <dbReference type="ChEBI" id="CHEBI:29950"/>
        <dbReference type="ChEBI" id="CHEBI:45764"/>
        <dbReference type="ChEBI" id="CHEBI:50058"/>
        <dbReference type="EC" id="1.8.4.12"/>
    </reaction>
</comment>
<dbReference type="GO" id="GO:0005737">
    <property type="term" value="C:cytoplasm"/>
    <property type="evidence" value="ECO:0007669"/>
    <property type="project" value="TreeGrafter"/>
</dbReference>
<sequence length="123" mass="13762">MCECKNKLTEFEKYVICDKGTEPAFNNEYWDNKEAGIYLCKCCESPLFSSEHKFDSGSGWPSFYISIGEILEGPDFSGGMVRVEVMCANCKAHLGHLFGDGPSPTGLRYCINSVSLKFVSKYK</sequence>
<dbReference type="Proteomes" id="UP000003288">
    <property type="component" value="Unassembled WGS sequence"/>
</dbReference>
<dbReference type="GO" id="GO:0006979">
    <property type="term" value="P:response to oxidative stress"/>
    <property type="evidence" value="ECO:0007669"/>
    <property type="project" value="InterPro"/>
</dbReference>
<accession>A0AAI9AH66</accession>
<dbReference type="RefSeq" id="WP_007472776.1">
    <property type="nucleotide sequence ID" value="NZ_ABCJ01000001.1"/>
</dbReference>
<name>A0AAI9AH66_9BACT</name>
<dbReference type="InterPro" id="IPR028427">
    <property type="entry name" value="Met_Sox_Rdtase_MsrB"/>
</dbReference>
<keyword evidence="5" id="KW-0862">Zinc</keyword>
<dbReference type="InterPro" id="IPR002579">
    <property type="entry name" value="Met_Sox_Rdtase_MsrB_dom"/>
</dbReference>
<feature type="domain" description="MsrB" evidence="8">
    <location>
        <begin position="1"/>
        <end position="121"/>
    </location>
</feature>
<reference evidence="9 10" key="1">
    <citation type="journal article" date="2011" name="Stand. Genomic Sci.">
        <title>Draft genome sequence of Caminibacter mediatlanticus strain TB-2, an epsilonproteobacterium isolated from a deep-sea hydrothermal vent.</title>
        <authorList>
            <person name="Giovannelli D."/>
            <person name="Ferriera S."/>
            <person name="Johnson J."/>
            <person name="Kravitz S."/>
            <person name="Perez-Rodriguez I."/>
            <person name="Ricci J."/>
            <person name="O'Brien C."/>
            <person name="Voordeckers J.W."/>
            <person name="Bini E."/>
            <person name="Vetriani C."/>
        </authorList>
    </citation>
    <scope>NUCLEOTIDE SEQUENCE [LARGE SCALE GENOMIC DNA]</scope>
    <source>
        <strain evidence="9 10">TB-2</strain>
    </source>
</reference>
<dbReference type="GO" id="GO:0046872">
    <property type="term" value="F:metal ion binding"/>
    <property type="evidence" value="ECO:0007669"/>
    <property type="project" value="UniProtKB-KW"/>
</dbReference>
<dbReference type="GO" id="GO:0033743">
    <property type="term" value="F:peptide-methionine (R)-S-oxide reductase activity"/>
    <property type="evidence" value="ECO:0007669"/>
    <property type="project" value="UniProtKB-EC"/>
</dbReference>
<dbReference type="FunFam" id="2.170.150.20:FF:000001">
    <property type="entry name" value="Peptide methionine sulfoxide reductase MsrB"/>
    <property type="match status" value="1"/>
</dbReference>
<protein>
    <recommendedName>
        <fullName evidence="3">peptide-methionine (R)-S-oxide reductase</fullName>
        <ecNumber evidence="3">1.8.4.12</ecNumber>
    </recommendedName>
</protein>
<evidence type="ECO:0000259" key="8">
    <source>
        <dbReference type="PROSITE" id="PS51790"/>
    </source>
</evidence>
<dbReference type="SUPFAM" id="SSF51316">
    <property type="entry name" value="Mss4-like"/>
    <property type="match status" value="1"/>
</dbReference>
<dbReference type="GO" id="GO:0030091">
    <property type="term" value="P:protein repair"/>
    <property type="evidence" value="ECO:0007669"/>
    <property type="project" value="InterPro"/>
</dbReference>
<comment type="similarity">
    <text evidence="2">Belongs to the MsrB Met sulfoxide reductase family.</text>
</comment>
<evidence type="ECO:0000256" key="2">
    <source>
        <dbReference type="ARBA" id="ARBA00007174"/>
    </source>
</evidence>
<evidence type="ECO:0000256" key="1">
    <source>
        <dbReference type="ARBA" id="ARBA00001947"/>
    </source>
</evidence>
<dbReference type="PANTHER" id="PTHR10173:SF52">
    <property type="entry name" value="METHIONINE-R-SULFOXIDE REDUCTASE B1"/>
    <property type="match status" value="1"/>
</dbReference>
<evidence type="ECO:0000256" key="4">
    <source>
        <dbReference type="ARBA" id="ARBA00022723"/>
    </source>
</evidence>
<dbReference type="EC" id="1.8.4.12" evidence="3"/>
<comment type="caution">
    <text evidence="9">The sequence shown here is derived from an EMBL/GenBank/DDBJ whole genome shotgun (WGS) entry which is preliminary data.</text>
</comment>
<dbReference type="Gene3D" id="2.170.150.20">
    <property type="entry name" value="Peptide methionine sulfoxide reductase"/>
    <property type="match status" value="1"/>
</dbReference>
<evidence type="ECO:0000256" key="6">
    <source>
        <dbReference type="ARBA" id="ARBA00023002"/>
    </source>
</evidence>
<comment type="cofactor">
    <cofactor evidence="1">
        <name>Zn(2+)</name>
        <dbReference type="ChEBI" id="CHEBI:29105"/>
    </cofactor>
</comment>
<dbReference type="InterPro" id="IPR011057">
    <property type="entry name" value="Mss4-like_sf"/>
</dbReference>
<dbReference type="PROSITE" id="PS51790">
    <property type="entry name" value="MSRB"/>
    <property type="match status" value="1"/>
</dbReference>
<evidence type="ECO:0000313" key="10">
    <source>
        <dbReference type="Proteomes" id="UP000003288"/>
    </source>
</evidence>
<dbReference type="NCBIfam" id="TIGR00357">
    <property type="entry name" value="peptide-methionine (R)-S-oxide reductase MsrB"/>
    <property type="match status" value="1"/>
</dbReference>
<keyword evidence="4" id="KW-0479">Metal-binding</keyword>